<keyword evidence="1" id="KW-0812">Transmembrane</keyword>
<evidence type="ECO:0008006" key="4">
    <source>
        <dbReference type="Google" id="ProtNLM"/>
    </source>
</evidence>
<evidence type="ECO:0000313" key="3">
    <source>
        <dbReference type="Proteomes" id="UP000626210"/>
    </source>
</evidence>
<evidence type="ECO:0000313" key="2">
    <source>
        <dbReference type="EMBL" id="GHC91201.1"/>
    </source>
</evidence>
<sequence length="45" mass="5103">MDINTLRAVATVVSFVTFIGILVWAWSRSNKQSFDEAAQLPFDQE</sequence>
<keyword evidence="1" id="KW-0472">Membrane</keyword>
<dbReference type="Proteomes" id="UP000626210">
    <property type="component" value="Unassembled WGS sequence"/>
</dbReference>
<dbReference type="CDD" id="cd01324">
    <property type="entry name" value="cbb3_Oxidase_CcoQ"/>
    <property type="match status" value="1"/>
</dbReference>
<name>A0ABQ3G5G4_9BURK</name>
<dbReference type="Pfam" id="PF05545">
    <property type="entry name" value="FixQ"/>
    <property type="match status" value="1"/>
</dbReference>
<protein>
    <recommendedName>
        <fullName evidence="4">CcoQ/FixQ family Cbb3-type cytochrome c oxidase assembly chaperone</fullName>
    </recommendedName>
</protein>
<dbReference type="EMBL" id="BMYK01000014">
    <property type="protein sequence ID" value="GHC91201.1"/>
    <property type="molecule type" value="Genomic_DNA"/>
</dbReference>
<evidence type="ECO:0000256" key="1">
    <source>
        <dbReference type="SAM" id="Phobius"/>
    </source>
</evidence>
<keyword evidence="1" id="KW-1133">Transmembrane helix</keyword>
<proteinExistence type="predicted"/>
<dbReference type="RefSeq" id="WP_189688660.1">
    <property type="nucleotide sequence ID" value="NZ_BMYK01000014.1"/>
</dbReference>
<gene>
    <name evidence="2" type="ORF">GCM10007320_40000</name>
</gene>
<keyword evidence="3" id="KW-1185">Reference proteome</keyword>
<reference evidence="3" key="1">
    <citation type="journal article" date="2019" name="Int. J. Syst. Evol. Microbiol.">
        <title>The Global Catalogue of Microorganisms (GCM) 10K type strain sequencing project: providing services to taxonomists for standard genome sequencing and annotation.</title>
        <authorList>
            <consortium name="The Broad Institute Genomics Platform"/>
            <consortium name="The Broad Institute Genome Sequencing Center for Infectious Disease"/>
            <person name="Wu L."/>
            <person name="Ma J."/>
        </authorList>
    </citation>
    <scope>NUCLEOTIDE SEQUENCE [LARGE SCALE GENOMIC DNA]</scope>
    <source>
        <strain evidence="3">KCTC 23314</strain>
    </source>
</reference>
<accession>A0ABQ3G5G4</accession>
<comment type="caution">
    <text evidence="2">The sequence shown here is derived from an EMBL/GenBank/DDBJ whole genome shotgun (WGS) entry which is preliminary data.</text>
</comment>
<feature type="transmembrane region" description="Helical" evidence="1">
    <location>
        <begin position="6"/>
        <end position="26"/>
    </location>
</feature>
<dbReference type="InterPro" id="IPR008621">
    <property type="entry name" value="Cbb3-typ_cyt_oxidase_comp"/>
</dbReference>
<organism evidence="2 3">
    <name type="scientific">Pseudorhodoferax aquiterrae</name>
    <dbReference type="NCBI Taxonomy" id="747304"/>
    <lineage>
        <taxon>Bacteria</taxon>
        <taxon>Pseudomonadati</taxon>
        <taxon>Pseudomonadota</taxon>
        <taxon>Betaproteobacteria</taxon>
        <taxon>Burkholderiales</taxon>
        <taxon>Comamonadaceae</taxon>
    </lineage>
</organism>